<dbReference type="EMBL" id="JABBFZ010000025">
    <property type="protein sequence ID" value="NML34753.1"/>
    <property type="molecule type" value="Genomic_DNA"/>
</dbReference>
<dbReference type="InterPro" id="IPR022385">
    <property type="entry name" value="Rhs_assc_core"/>
</dbReference>
<evidence type="ECO:0000313" key="6">
    <source>
        <dbReference type="Proteomes" id="UP000583127"/>
    </source>
</evidence>
<dbReference type="Pfam" id="PF05593">
    <property type="entry name" value="RHS_repeat"/>
    <property type="match status" value="2"/>
</dbReference>
<dbReference type="AlphaFoldDB" id="A0A7Y0A1J2"/>
<sequence length="1148" mass="128139">MTTGIAGIGAELIKLPGTVLPLAMAGPLLDRCQRLGDVVDRYRLRRALSGVLCGSVDVVTGSKVCLPGDETDFVLRGRLPLGWSRGYSSAQRAVGLLGIGWRTRWEVTLHKLDDQLVYTDEHGSTLSVPFPARGSQVIASAAQLHVAHLSDGRIVVADLTPHYRVFGEFDANGMARLKYVEDLREQRIGLIWDTDGRLLRMRGTCGHELRLHYEARTSANVGARLSAVECVDGGPTGALVQYGYNPHGELTEVRNRVGELVRRFAYRDGRIVEEADALGMATRYVWQTIGAAARVVQRVTSEGARERFAYDVDNRLSEVTDVFGNGARWEYDERGRVLSHMGFDRGRFGFDYGEAEAPVTVQLPGERVVRLEYDMLGRVAAETDPQGKTRATQYAFASREPVSIALGDGRAWICGRNDSLQPLYVQTPSGEVTRFEYDANGEVARSTNALGLATAFERNAWGQVTRCTEVAGSTTCYEYDVNGYVVGVTDALGAVTRIERDGFGRPLTVTRPDGQVERHVWNAASQRTSFVGPSGQSRHWERDRCGNVVRAIDEEGHVIARQYDAHGRPVRIESSNGAVQLLQWDASHCRSITDADGVVRSFDYTDAGLIACVTWRAGARQRRDIFGYDRAGALIQRETAHNRYVYRYGSRGLLECVSRTPTQEGELLGIGADEIRFEHDAMGRLIAEHGANGTLRYTYNAVGRLVVTRLPQGQEVRTRRFETGDIAFVELDEREIARFWYDALRRQAARTQGRLRTHTGYSPLGLPVWWRAVMERDLSAPPSEAETALELSREVDYSPADLIVRTGGNAEEQTWYDYDRRGCLLRRVSDKLDIEYFTWDAAGNLLDTPGGNWFPAVYPDHRLPECRGYHYDYDAWGQLIRRSGRDHTLTLDWDAEGHVIAVHRAGCTVRYQYDALGRRISKWVEAESPQRTRQSPVPVRDEVTRYLWQGARLIQEQRAGALRTYLYQPEPDRSTGFAPLACVDQTLADDGKIRSTHVYHYHTDAAGTAVALTDEAGRLVWHRRYRAWGNLVALEWERGDAVAQPLRYAGQYADDETTLHYNGARFYDPNAGRYISPDRTVCGGVSPYRYAPNPLTWCNPLGGAQPRTLPHVAGTEASCTDVAPDPAQQIAALVEQLDDVGGRDPLKL</sequence>
<dbReference type="InterPro" id="IPR031325">
    <property type="entry name" value="RHS_repeat"/>
</dbReference>
<gene>
    <name evidence="5" type="ORF">HHL14_28490</name>
</gene>
<organism evidence="5 6">
    <name type="scientific">Paraburkholderia antibiotica</name>
    <dbReference type="NCBI Taxonomy" id="2728839"/>
    <lineage>
        <taxon>Bacteria</taxon>
        <taxon>Pseudomonadati</taxon>
        <taxon>Pseudomonadota</taxon>
        <taxon>Betaproteobacteria</taxon>
        <taxon>Burkholderiales</taxon>
        <taxon>Burkholderiaceae</taxon>
        <taxon>Paraburkholderia</taxon>
    </lineage>
</organism>
<evidence type="ECO:0000259" key="3">
    <source>
        <dbReference type="Pfam" id="PF20148"/>
    </source>
</evidence>
<dbReference type="Pfam" id="PF03527">
    <property type="entry name" value="RHS"/>
    <property type="match status" value="1"/>
</dbReference>
<keyword evidence="1" id="KW-0677">Repeat</keyword>
<feature type="domain" description="DUF6531" evidence="3">
    <location>
        <begin position="55"/>
        <end position="126"/>
    </location>
</feature>
<dbReference type="PANTHER" id="PTHR32305">
    <property type="match status" value="1"/>
</dbReference>
<dbReference type="PANTHER" id="PTHR32305:SF15">
    <property type="entry name" value="PROTEIN RHSA-RELATED"/>
    <property type="match status" value="1"/>
</dbReference>
<feature type="domain" description="Teneurin-like YD-shell" evidence="4">
    <location>
        <begin position="808"/>
        <end position="922"/>
    </location>
</feature>
<dbReference type="InterPro" id="IPR045351">
    <property type="entry name" value="DUF6531"/>
</dbReference>
<accession>A0A7Y0A1J2</accession>
<name>A0A7Y0A1J2_9BURK</name>
<protein>
    <submittedName>
        <fullName evidence="5">RHS repeat protein</fullName>
    </submittedName>
</protein>
<dbReference type="InterPro" id="IPR006530">
    <property type="entry name" value="YD"/>
</dbReference>
<evidence type="ECO:0000259" key="4">
    <source>
        <dbReference type="Pfam" id="PF25023"/>
    </source>
</evidence>
<dbReference type="Pfam" id="PF20148">
    <property type="entry name" value="DUF6531"/>
    <property type="match status" value="1"/>
</dbReference>
<dbReference type="RefSeq" id="WP_169500941.1">
    <property type="nucleotide sequence ID" value="NZ_JABBFZ010000025.1"/>
</dbReference>
<dbReference type="InterPro" id="IPR056823">
    <property type="entry name" value="TEN-like_YD-shell"/>
</dbReference>
<comment type="caution">
    <text evidence="5">The sequence shown here is derived from an EMBL/GenBank/DDBJ whole genome shotgun (WGS) entry which is preliminary data.</text>
</comment>
<dbReference type="InterPro" id="IPR050708">
    <property type="entry name" value="T6SS_VgrG/RHS"/>
</dbReference>
<dbReference type="Pfam" id="PF25023">
    <property type="entry name" value="TEN_YD-shell"/>
    <property type="match status" value="2"/>
</dbReference>
<evidence type="ECO:0000313" key="5">
    <source>
        <dbReference type="EMBL" id="NML34753.1"/>
    </source>
</evidence>
<reference evidence="5 6" key="1">
    <citation type="submission" date="2020-04" db="EMBL/GenBank/DDBJ databases">
        <title>Paraburkholderia sp. G-4-1-8 isolated from soil.</title>
        <authorList>
            <person name="Dahal R.H."/>
        </authorList>
    </citation>
    <scope>NUCLEOTIDE SEQUENCE [LARGE SCALE GENOMIC DNA]</scope>
    <source>
        <strain evidence="5 6">G-4-1-8</strain>
    </source>
</reference>
<proteinExistence type="predicted"/>
<dbReference type="InterPro" id="IPR001826">
    <property type="entry name" value="RHS"/>
</dbReference>
<dbReference type="NCBIfam" id="TIGR01643">
    <property type="entry name" value="YD_repeat_2x"/>
    <property type="match status" value="7"/>
</dbReference>
<keyword evidence="6" id="KW-1185">Reference proteome</keyword>
<evidence type="ECO:0000259" key="2">
    <source>
        <dbReference type="Pfam" id="PF03527"/>
    </source>
</evidence>
<feature type="domain" description="Teneurin-like YD-shell" evidence="4">
    <location>
        <begin position="309"/>
        <end position="444"/>
    </location>
</feature>
<dbReference type="Gene3D" id="2.180.10.10">
    <property type="entry name" value="RHS repeat-associated core"/>
    <property type="match status" value="2"/>
</dbReference>
<evidence type="ECO:0000256" key="1">
    <source>
        <dbReference type="ARBA" id="ARBA00022737"/>
    </source>
</evidence>
<feature type="domain" description="RHS protein conserved region" evidence="2">
    <location>
        <begin position="998"/>
        <end position="1032"/>
    </location>
</feature>
<dbReference type="NCBIfam" id="TIGR03696">
    <property type="entry name" value="Rhs_assc_core"/>
    <property type="match status" value="1"/>
</dbReference>
<dbReference type="Proteomes" id="UP000583127">
    <property type="component" value="Unassembled WGS sequence"/>
</dbReference>